<dbReference type="EMBL" id="JACHDO010000001">
    <property type="protein sequence ID" value="MBB5495195.1"/>
    <property type="molecule type" value="Genomic_DNA"/>
</dbReference>
<sequence length="324" mass="35114">MTSPEPGRAVPGSAAMTSRDVSAVPAIHLRGVVKRFGSLAAVDGLDLEVPQGVVLGLLGPNGAGKSTTMKMLTAQSIADEGDISILGHAIPAESKWARARMGVVPQHDNLDEELTVKQNLRMFSFLYRVPRARRKEAIARTLRLAQLGDRGDTPVDDLSGGMRRRLLIVRALLHRPELVLMDEPTVGLDPQVRQELWGVITALRDEGATVLMSTHYIEEAERLSDEVALMAKGRVVERGAPADLVAKYAGASVEEYTPDGEGGMAELERLVNGHGFTTRRTGTTLSVLRAEELPESVRDRLGAPDRRDSNLEDVFVTLTGESVE</sequence>
<dbReference type="PROSITE" id="PS00211">
    <property type="entry name" value="ABC_TRANSPORTER_1"/>
    <property type="match status" value="1"/>
</dbReference>
<dbReference type="GO" id="GO:0016887">
    <property type="term" value="F:ATP hydrolysis activity"/>
    <property type="evidence" value="ECO:0007669"/>
    <property type="project" value="InterPro"/>
</dbReference>
<evidence type="ECO:0000313" key="8">
    <source>
        <dbReference type="EMBL" id="MBB5495195.1"/>
    </source>
</evidence>
<keyword evidence="5 8" id="KW-0067">ATP-binding</keyword>
<keyword evidence="9" id="KW-1185">Reference proteome</keyword>
<dbReference type="PANTHER" id="PTHR42711">
    <property type="entry name" value="ABC TRANSPORTER ATP-BINDING PROTEIN"/>
    <property type="match status" value="1"/>
</dbReference>
<dbReference type="Pfam" id="PF00005">
    <property type="entry name" value="ABC_tran"/>
    <property type="match status" value="1"/>
</dbReference>
<comment type="subcellular location">
    <subcellularLocation>
        <location evidence="1">Cell membrane</location>
        <topology evidence="1">Peripheral membrane protein</topology>
    </subcellularLocation>
</comment>
<proteinExistence type="inferred from homology"/>
<keyword evidence="4" id="KW-0547">Nucleotide-binding</keyword>
<evidence type="ECO:0000259" key="7">
    <source>
        <dbReference type="PROSITE" id="PS50893"/>
    </source>
</evidence>
<evidence type="ECO:0000256" key="1">
    <source>
        <dbReference type="ARBA" id="ARBA00004202"/>
    </source>
</evidence>
<dbReference type="InterPro" id="IPR003439">
    <property type="entry name" value="ABC_transporter-like_ATP-bd"/>
</dbReference>
<dbReference type="InterPro" id="IPR027417">
    <property type="entry name" value="P-loop_NTPase"/>
</dbReference>
<dbReference type="CDD" id="cd03230">
    <property type="entry name" value="ABC_DR_subfamily_A"/>
    <property type="match status" value="1"/>
</dbReference>
<dbReference type="SUPFAM" id="SSF52540">
    <property type="entry name" value="P-loop containing nucleoside triphosphate hydrolases"/>
    <property type="match status" value="1"/>
</dbReference>
<dbReference type="GO" id="GO:0005886">
    <property type="term" value="C:plasma membrane"/>
    <property type="evidence" value="ECO:0007669"/>
    <property type="project" value="UniProtKB-SubCell"/>
</dbReference>
<keyword evidence="6" id="KW-0046">Antibiotic resistance</keyword>
<comment type="caution">
    <text evidence="8">The sequence shown here is derived from an EMBL/GenBank/DDBJ whole genome shotgun (WGS) entry which is preliminary data.</text>
</comment>
<evidence type="ECO:0000313" key="9">
    <source>
        <dbReference type="Proteomes" id="UP000579647"/>
    </source>
</evidence>
<dbReference type="PROSITE" id="PS50893">
    <property type="entry name" value="ABC_TRANSPORTER_2"/>
    <property type="match status" value="1"/>
</dbReference>
<gene>
    <name evidence="8" type="ORF">HNR07_006332</name>
</gene>
<dbReference type="PANTHER" id="PTHR42711:SF5">
    <property type="entry name" value="ABC TRANSPORTER ATP-BINDING PROTEIN NATA"/>
    <property type="match status" value="1"/>
</dbReference>
<dbReference type="GO" id="GO:0005524">
    <property type="term" value="F:ATP binding"/>
    <property type="evidence" value="ECO:0007669"/>
    <property type="project" value="UniProtKB-KW"/>
</dbReference>
<dbReference type="InterPro" id="IPR017871">
    <property type="entry name" value="ABC_transporter-like_CS"/>
</dbReference>
<organism evidence="8 9">
    <name type="scientific">Nocardiopsis metallicus</name>
    <dbReference type="NCBI Taxonomy" id="179819"/>
    <lineage>
        <taxon>Bacteria</taxon>
        <taxon>Bacillati</taxon>
        <taxon>Actinomycetota</taxon>
        <taxon>Actinomycetes</taxon>
        <taxon>Streptosporangiales</taxon>
        <taxon>Nocardiopsidaceae</taxon>
        <taxon>Nocardiopsis</taxon>
    </lineage>
</organism>
<dbReference type="AlphaFoldDB" id="A0A840WTB6"/>
<comment type="similarity">
    <text evidence="2">Belongs to the ABC transporter superfamily.</text>
</comment>
<dbReference type="GO" id="GO:0046677">
    <property type="term" value="P:response to antibiotic"/>
    <property type="evidence" value="ECO:0007669"/>
    <property type="project" value="UniProtKB-KW"/>
</dbReference>
<dbReference type="Gene3D" id="3.40.50.300">
    <property type="entry name" value="P-loop containing nucleotide triphosphate hydrolases"/>
    <property type="match status" value="1"/>
</dbReference>
<reference evidence="8 9" key="1">
    <citation type="submission" date="2020-08" db="EMBL/GenBank/DDBJ databases">
        <title>Sequencing the genomes of 1000 actinobacteria strains.</title>
        <authorList>
            <person name="Klenk H.-P."/>
        </authorList>
    </citation>
    <scope>NUCLEOTIDE SEQUENCE [LARGE SCALE GENOMIC DNA]</scope>
    <source>
        <strain evidence="8 9">DSM 44598</strain>
    </source>
</reference>
<dbReference type="Proteomes" id="UP000579647">
    <property type="component" value="Unassembled WGS sequence"/>
</dbReference>
<evidence type="ECO:0000256" key="2">
    <source>
        <dbReference type="ARBA" id="ARBA00005417"/>
    </source>
</evidence>
<dbReference type="InterPro" id="IPR003593">
    <property type="entry name" value="AAA+_ATPase"/>
</dbReference>
<evidence type="ECO:0000256" key="3">
    <source>
        <dbReference type="ARBA" id="ARBA00022448"/>
    </source>
</evidence>
<name>A0A840WTB6_9ACTN</name>
<accession>A0A840WTB6</accession>
<feature type="domain" description="ABC transporter" evidence="7">
    <location>
        <begin position="27"/>
        <end position="257"/>
    </location>
</feature>
<evidence type="ECO:0000256" key="5">
    <source>
        <dbReference type="ARBA" id="ARBA00022840"/>
    </source>
</evidence>
<keyword evidence="3" id="KW-0813">Transport</keyword>
<protein>
    <submittedName>
        <fullName evidence="8">Lipooligosaccharide transport system ATP-binding protein</fullName>
    </submittedName>
</protein>
<evidence type="ECO:0000256" key="4">
    <source>
        <dbReference type="ARBA" id="ARBA00022741"/>
    </source>
</evidence>
<evidence type="ECO:0000256" key="6">
    <source>
        <dbReference type="ARBA" id="ARBA00023251"/>
    </source>
</evidence>
<dbReference type="InterPro" id="IPR050763">
    <property type="entry name" value="ABC_transporter_ATP-binding"/>
</dbReference>
<dbReference type="SMART" id="SM00382">
    <property type="entry name" value="AAA"/>
    <property type="match status" value="1"/>
</dbReference>